<feature type="compositionally biased region" description="Basic and acidic residues" evidence="1">
    <location>
        <begin position="1"/>
        <end position="19"/>
    </location>
</feature>
<dbReference type="AlphaFoldDB" id="A0A381W806"/>
<feature type="region of interest" description="Disordered" evidence="1">
    <location>
        <begin position="1"/>
        <end position="31"/>
    </location>
</feature>
<protein>
    <submittedName>
        <fullName evidence="2">Uncharacterized protein</fullName>
    </submittedName>
</protein>
<sequence length="31" mass="3688">MKMDKRGEKGLTRMIKKMDCGLNGMRMDRRT</sequence>
<reference evidence="2" key="1">
    <citation type="submission" date="2018-05" db="EMBL/GenBank/DDBJ databases">
        <authorList>
            <person name="Lanie J.A."/>
            <person name="Ng W.-L."/>
            <person name="Kazmierczak K.M."/>
            <person name="Andrzejewski T.M."/>
            <person name="Davidsen T.M."/>
            <person name="Wayne K.J."/>
            <person name="Tettelin H."/>
            <person name="Glass J.I."/>
            <person name="Rusch D."/>
            <person name="Podicherti R."/>
            <person name="Tsui H.-C.T."/>
            <person name="Winkler M.E."/>
        </authorList>
    </citation>
    <scope>NUCLEOTIDE SEQUENCE</scope>
</reference>
<evidence type="ECO:0000256" key="1">
    <source>
        <dbReference type="SAM" id="MobiDB-lite"/>
    </source>
</evidence>
<name>A0A381W806_9ZZZZ</name>
<dbReference type="EMBL" id="UINC01010993">
    <property type="protein sequence ID" value="SVA48690.1"/>
    <property type="molecule type" value="Genomic_DNA"/>
</dbReference>
<proteinExistence type="predicted"/>
<evidence type="ECO:0000313" key="2">
    <source>
        <dbReference type="EMBL" id="SVA48690.1"/>
    </source>
</evidence>
<organism evidence="2">
    <name type="scientific">marine metagenome</name>
    <dbReference type="NCBI Taxonomy" id="408172"/>
    <lineage>
        <taxon>unclassified sequences</taxon>
        <taxon>metagenomes</taxon>
        <taxon>ecological metagenomes</taxon>
    </lineage>
</organism>
<accession>A0A381W806</accession>
<gene>
    <name evidence="2" type="ORF">METZ01_LOCUS101544</name>
</gene>